<sequence length="470" mass="52946">MLERVVKNATKRSRSAAGVGKVVGTSVASGSASIFSSSPPSTSNSCSRIIPRQPKYFPRDGDALALRFLGHFFNCTLGDIVHTAGPHDFWRRTLPTLAQSGPLIRHAITALGTTHWLFMGHEFATPSQIAASEAVLNQQYNQAITHLIPLMSYHPDSNPYIPLILICCLLFVYIDCLRESGTEAFRHLVSGSRLLASLMDVSPISSPPGKSLREIAAMFRWIDSDVTPFASDRLLSNLASFASPAAGGTEAESGPFASLSEVEDELTEIDMEAYDNKWSAHGGGKWADLPLEHREVKRASWETVKNRFLVWEGRFEKTLKVLGFENDDSYEVLNLRFQRHMWRLMMNNNEQLWDEYPKMKPEECHMVMDQVERLLSMTSARMRVFTVHSKFIPALIVVYGSCADTAIRRRVIALLRTRRRREIVWDSEEVAQFLEADLERCLAGQKTTEWPKIGPCADGKALLFYWPPYS</sequence>
<gene>
    <name evidence="1" type="ORF">CRV2_00019649</name>
</gene>
<organism evidence="1 2">
    <name type="scientific">Clonostachys rosea f. rosea IK726</name>
    <dbReference type="NCBI Taxonomy" id="1349383"/>
    <lineage>
        <taxon>Eukaryota</taxon>
        <taxon>Fungi</taxon>
        <taxon>Dikarya</taxon>
        <taxon>Ascomycota</taxon>
        <taxon>Pezizomycotina</taxon>
        <taxon>Sordariomycetes</taxon>
        <taxon>Hypocreomycetidae</taxon>
        <taxon>Hypocreales</taxon>
        <taxon>Bionectriaceae</taxon>
        <taxon>Clonostachys</taxon>
    </lineage>
</organism>
<dbReference type="Proteomes" id="UP000836387">
    <property type="component" value="Unassembled WGS sequence"/>
</dbReference>
<keyword evidence="2" id="KW-1185">Reference proteome</keyword>
<evidence type="ECO:0000313" key="2">
    <source>
        <dbReference type="Proteomes" id="UP000836387"/>
    </source>
</evidence>
<protein>
    <submittedName>
        <fullName evidence="1">Uncharacterized protein</fullName>
    </submittedName>
</protein>
<accession>A0ACA9UJB1</accession>
<dbReference type="EMBL" id="CADEHS020000529">
    <property type="protein sequence ID" value="CAG9953490.1"/>
    <property type="molecule type" value="Genomic_DNA"/>
</dbReference>
<proteinExistence type="predicted"/>
<reference evidence="1" key="1">
    <citation type="submission" date="2020-04" db="EMBL/GenBank/DDBJ databases">
        <authorList>
            <person name="Broberg M."/>
        </authorList>
    </citation>
    <scope>NUCLEOTIDE SEQUENCE</scope>
</reference>
<reference evidence="1" key="2">
    <citation type="submission" date="2021-10" db="EMBL/GenBank/DDBJ databases">
        <authorList>
            <person name="Piombo E."/>
        </authorList>
    </citation>
    <scope>NUCLEOTIDE SEQUENCE</scope>
</reference>
<evidence type="ECO:0000313" key="1">
    <source>
        <dbReference type="EMBL" id="CAG9953490.1"/>
    </source>
</evidence>
<comment type="caution">
    <text evidence="1">The sequence shown here is derived from an EMBL/GenBank/DDBJ whole genome shotgun (WGS) entry which is preliminary data.</text>
</comment>
<name>A0ACA9UJB1_BIOOC</name>